<dbReference type="Pfam" id="PF09912">
    <property type="entry name" value="DUF2141"/>
    <property type="match status" value="1"/>
</dbReference>
<dbReference type="EMBL" id="CAKKNE010000004">
    <property type="protein sequence ID" value="CAH0374200.1"/>
    <property type="molecule type" value="Genomic_DNA"/>
</dbReference>
<organism evidence="4">
    <name type="scientific">Pelagomonas calceolata</name>
    <dbReference type="NCBI Taxonomy" id="35677"/>
    <lineage>
        <taxon>Eukaryota</taxon>
        <taxon>Sar</taxon>
        <taxon>Stramenopiles</taxon>
        <taxon>Ochrophyta</taxon>
        <taxon>Pelagophyceae</taxon>
        <taxon>Pelagomonadales</taxon>
        <taxon>Pelagomonadaceae</taxon>
        <taxon>Pelagomonas</taxon>
    </lineage>
</organism>
<keyword evidence="2" id="KW-0812">Transmembrane</keyword>
<dbReference type="AlphaFoldDB" id="A0A7S4A7X7"/>
<keyword evidence="2" id="KW-1133">Transmembrane helix</keyword>
<evidence type="ECO:0000313" key="5">
    <source>
        <dbReference type="EMBL" id="CAH0374200.1"/>
    </source>
</evidence>
<reference evidence="4" key="1">
    <citation type="submission" date="2021-01" db="EMBL/GenBank/DDBJ databases">
        <authorList>
            <person name="Corre E."/>
            <person name="Pelletier E."/>
            <person name="Niang G."/>
            <person name="Scheremetjew M."/>
            <person name="Finn R."/>
            <person name="Kale V."/>
            <person name="Holt S."/>
            <person name="Cochrane G."/>
            <person name="Meng A."/>
            <person name="Brown T."/>
            <person name="Cohen L."/>
        </authorList>
    </citation>
    <scope>NUCLEOTIDE SEQUENCE</scope>
    <source>
        <strain evidence="4">CCMP1756</strain>
    </source>
</reference>
<dbReference type="EMBL" id="HBIW01025364">
    <property type="protein sequence ID" value="CAE0706397.1"/>
    <property type="molecule type" value="Transcribed_RNA"/>
</dbReference>
<gene>
    <name evidence="4" type="ORF">PCAL00307_LOCUS21848</name>
    <name evidence="5" type="ORF">PECAL_4P14700</name>
</gene>
<keyword evidence="2" id="KW-0472">Membrane</keyword>
<dbReference type="InterPro" id="IPR018673">
    <property type="entry name" value="DUF2141"/>
</dbReference>
<sequence length="308" mass="32581">MCRGPPNPLTVPCASCGKPLDAGANFCTACGAAAGRPPAPVASGATVPRRTPRPEPVAVAVKVDDDASVATAPRRTLRARAWRALCCAPPDCRERTRWCCARWCCRLFVWFIVLTAAAGGCAVHILSQEAAEEAASATEAVSTAARAPGASAGNVTCTAAADETPCPTPAPTPCRASLIVVKARNFKNDDGVAKLWVHNNKDEWNADKDDWDEDDGAFFVGEALIHNKENTNFTVYTTVVPANYGVLVLHDKDANGKMKTNGVGKPREGVGASRGAAGSWTGGPRWSKAKFWVPECSVVTSEVKLWYA</sequence>
<proteinExistence type="predicted"/>
<dbReference type="Pfam" id="PF13240">
    <property type="entry name" value="Zn_Ribbon_1"/>
    <property type="match status" value="1"/>
</dbReference>
<accession>A0A7S4A7X7</accession>
<dbReference type="InterPro" id="IPR026870">
    <property type="entry name" value="Zinc_ribbon_dom"/>
</dbReference>
<evidence type="ECO:0000259" key="3">
    <source>
        <dbReference type="Pfam" id="PF13240"/>
    </source>
</evidence>
<feature type="domain" description="Zinc-ribbon" evidence="3">
    <location>
        <begin position="13"/>
        <end position="32"/>
    </location>
</feature>
<reference evidence="5" key="2">
    <citation type="submission" date="2021-11" db="EMBL/GenBank/DDBJ databases">
        <authorList>
            <consortium name="Genoscope - CEA"/>
            <person name="William W."/>
        </authorList>
    </citation>
    <scope>NUCLEOTIDE SEQUENCE</scope>
</reference>
<feature type="region of interest" description="Disordered" evidence="1">
    <location>
        <begin position="260"/>
        <end position="281"/>
    </location>
</feature>
<name>A0A7S4A7X7_9STRA</name>
<keyword evidence="6" id="KW-1185">Reference proteome</keyword>
<dbReference type="Proteomes" id="UP000789595">
    <property type="component" value="Unassembled WGS sequence"/>
</dbReference>
<dbReference type="OrthoDB" id="204559at2759"/>
<evidence type="ECO:0000313" key="4">
    <source>
        <dbReference type="EMBL" id="CAE0706397.1"/>
    </source>
</evidence>
<evidence type="ECO:0000256" key="1">
    <source>
        <dbReference type="SAM" id="MobiDB-lite"/>
    </source>
</evidence>
<evidence type="ECO:0000313" key="6">
    <source>
        <dbReference type="Proteomes" id="UP000789595"/>
    </source>
</evidence>
<protein>
    <recommendedName>
        <fullName evidence="3">Zinc-ribbon domain-containing protein</fullName>
    </recommendedName>
</protein>
<evidence type="ECO:0000256" key="2">
    <source>
        <dbReference type="SAM" id="Phobius"/>
    </source>
</evidence>
<feature type="transmembrane region" description="Helical" evidence="2">
    <location>
        <begin position="103"/>
        <end position="126"/>
    </location>
</feature>